<dbReference type="InterPro" id="IPR016130">
    <property type="entry name" value="Tyr_Pase_AS"/>
</dbReference>
<dbReference type="GO" id="GO:0030054">
    <property type="term" value="C:cell junction"/>
    <property type="evidence" value="ECO:0007669"/>
    <property type="project" value="TreeGrafter"/>
</dbReference>
<dbReference type="InterPro" id="IPR029021">
    <property type="entry name" value="Prot-tyrosine_phosphatase-like"/>
</dbReference>
<evidence type="ECO:0000259" key="7">
    <source>
        <dbReference type="PROSITE" id="PS50055"/>
    </source>
</evidence>
<protein>
    <recommendedName>
        <fullName evidence="1">protein-tyrosine-phosphatase</fullName>
        <ecNumber evidence="1">3.1.3.48</ecNumber>
    </recommendedName>
</protein>
<feature type="domain" description="Tyrosine specific protein phosphatases" evidence="8">
    <location>
        <begin position="1046"/>
        <end position="1120"/>
    </location>
</feature>
<dbReference type="GO" id="GO:0019901">
    <property type="term" value="F:protein kinase binding"/>
    <property type="evidence" value="ECO:0007669"/>
    <property type="project" value="TreeGrafter"/>
</dbReference>
<dbReference type="PRINTS" id="PR00700">
    <property type="entry name" value="PRTYPHPHTASE"/>
</dbReference>
<feature type="region of interest" description="Disordered" evidence="5">
    <location>
        <begin position="1135"/>
        <end position="1157"/>
    </location>
</feature>
<dbReference type="PANTHER" id="PTHR46198">
    <property type="entry name" value="PROTEIN-TYROSINE-PHOSPHATASE"/>
    <property type="match status" value="1"/>
</dbReference>
<keyword evidence="6" id="KW-0812">Transmembrane</keyword>
<keyword evidence="2" id="KW-0597">Phosphoprotein</keyword>
<dbReference type="InterPro" id="IPR000387">
    <property type="entry name" value="Tyr_Pase_dom"/>
</dbReference>
<keyword evidence="6" id="KW-0472">Membrane</keyword>
<dbReference type="InterPro" id="IPR003595">
    <property type="entry name" value="Tyr_Pase_cat"/>
</dbReference>
<evidence type="ECO:0000256" key="6">
    <source>
        <dbReference type="SAM" id="Phobius"/>
    </source>
</evidence>
<dbReference type="Pfam" id="PF00102">
    <property type="entry name" value="Y_phosphatase"/>
    <property type="match status" value="3"/>
</dbReference>
<reference evidence="9" key="1">
    <citation type="submission" date="2022-06" db="EMBL/GenBank/DDBJ databases">
        <authorList>
            <person name="Berger JAMES D."/>
            <person name="Berger JAMES D."/>
        </authorList>
    </citation>
    <scope>NUCLEOTIDE SEQUENCE [LARGE SCALE GENOMIC DNA]</scope>
</reference>
<feature type="domain" description="Tyrosine-protein phosphatase" evidence="7">
    <location>
        <begin position="609"/>
        <end position="1129"/>
    </location>
</feature>
<evidence type="ECO:0000313" key="9">
    <source>
        <dbReference type="Proteomes" id="UP000050795"/>
    </source>
</evidence>
<dbReference type="GO" id="GO:0005886">
    <property type="term" value="C:plasma membrane"/>
    <property type="evidence" value="ECO:0007669"/>
    <property type="project" value="TreeGrafter"/>
</dbReference>
<dbReference type="AlphaFoldDB" id="A0AA85IPS6"/>
<dbReference type="PROSITE" id="PS00383">
    <property type="entry name" value="TYR_PHOSPHATASE_1"/>
    <property type="match status" value="1"/>
</dbReference>
<dbReference type="WBParaSite" id="TREG1_101360.1">
    <property type="protein sequence ID" value="TREG1_101360.1"/>
    <property type="gene ID" value="TREG1_101360"/>
</dbReference>
<dbReference type="GO" id="GO:0004725">
    <property type="term" value="F:protein tyrosine phosphatase activity"/>
    <property type="evidence" value="ECO:0007669"/>
    <property type="project" value="UniProtKB-EC"/>
</dbReference>
<sequence>MLPASDLFDSSPLQTLIHTTPSDLLSTSQHLNFLTATYQIIVSTLYVVIGIVCFLLLSLILVFWCIYEKRSCTSSGKKESVVKLDAEETPSVEKLDCSSVLKNYSSLSTNTEKLNDSTKAKSSLSGLLKFCGISLDCCPVFHFITKKPDDTVLFQASINEYGTNSTNDTVNSLKDDSTPTEATVKKPTVSHSPSIANRRHQPPPPRLFTPSLMATSPPVETQLYHIQPKDFVYNQTCKPIPSSLMLQNDGLGACTVTATQLLHGPLLLNTSTDLLHSQCTPCESQSAPCSQTSVTTQPLSLLNPPFCHTIYPASNSLAQELTPQLPSSSTSSTCNGGTQAPKTYPGVGFNAGRRVRSKGLLESRRGSRTSLTLSLSPSIDSPTPSCSVGSAQFSVFGGSLDEDACTAEVLSEENETGNNADYCSDNDEDNIDGNNNYNNNINNNGGPIIKQFTSRCGYLQSLDSFSPLAMSTSKQAESMTVSPLTNTSSSNVCNIGTIPQVNNYSDDNNNNLTNNDTTTITPIGFNKKGRYLMNNRCNYMCYHHHHHHHHRHHFHHFAIHHCKLDSGFPCSLSNLTCQRNRDLEQLINASLPLTREQLKTKLNDNATVLFQEFWAIPMNYADKKELPIPGICHKNRYQSILPNFTTRVVLPVINNDLTSSYINANYIRGYKGRPNAFIATQGVMPHTINDFWRMIWYSHTPAIVMITKLVENKEVKCELYLPDSSGEDVLSLAEDQSCTGSVFSESNFKSHFYTNDTVVNRSATTTTTTTNTISSDISSIINSSPPSSVPAVTTNPIIVPNIKNFSSSPLLPSLSSPPINSQSSTSSYRCVSLTSDGVVNAPASVNSSTIPTPVSATMIDNEINLSKRLHDSGIASVEEQSSVIIENSSSNSNILSNNKNAYNNTLEDNHNDPKLPTDPCLDFYQSIALPGAYKTFGNIHVRILSLEKHNGYLVRRLQLKCGTEEREIFHFWYVSWPDHSSPETTTSARSLIQLVETVESCRRKSSPSSSSESSVKVNRENSDEGILSCQKKLPTPKCFHSSSYRPNLMPSLQKVELEQLTEDTPIVVHCSAGLGRTGCFIALCIGCEQLKKEGQVDVLKIVSRMRLDRGGMVQSNEQYEFIHYALTTYPLEEKPSSIESSTIDPPPTEYPISRQNV</sequence>
<dbReference type="GO" id="GO:0007165">
    <property type="term" value="P:signal transduction"/>
    <property type="evidence" value="ECO:0007669"/>
    <property type="project" value="TreeGrafter"/>
</dbReference>
<keyword evidence="6" id="KW-1133">Transmembrane helix</keyword>
<dbReference type="SMART" id="SM00404">
    <property type="entry name" value="PTPc_motif"/>
    <property type="match status" value="1"/>
</dbReference>
<evidence type="ECO:0000256" key="4">
    <source>
        <dbReference type="ARBA" id="ARBA00022912"/>
    </source>
</evidence>
<dbReference type="SUPFAM" id="SSF52799">
    <property type="entry name" value="(Phosphotyrosine protein) phosphatases II"/>
    <property type="match status" value="2"/>
</dbReference>
<evidence type="ECO:0000256" key="3">
    <source>
        <dbReference type="ARBA" id="ARBA00022801"/>
    </source>
</evidence>
<accession>A0AA85IPS6</accession>
<keyword evidence="3" id="KW-0378">Hydrolase</keyword>
<dbReference type="EC" id="3.1.3.48" evidence="1"/>
<dbReference type="PROSITE" id="PS50056">
    <property type="entry name" value="TYR_PHOSPHATASE_2"/>
    <property type="match status" value="1"/>
</dbReference>
<dbReference type="GO" id="GO:0005829">
    <property type="term" value="C:cytosol"/>
    <property type="evidence" value="ECO:0007669"/>
    <property type="project" value="TreeGrafter"/>
</dbReference>
<dbReference type="InterPro" id="IPR000242">
    <property type="entry name" value="PTP_cat"/>
</dbReference>
<dbReference type="InterPro" id="IPR008356">
    <property type="entry name" value="Tyr_Pase_KIM-con"/>
</dbReference>
<organism evidence="9 10">
    <name type="scientific">Trichobilharzia regenti</name>
    <name type="common">Nasal bird schistosome</name>
    <dbReference type="NCBI Taxonomy" id="157069"/>
    <lineage>
        <taxon>Eukaryota</taxon>
        <taxon>Metazoa</taxon>
        <taxon>Spiralia</taxon>
        <taxon>Lophotrochozoa</taxon>
        <taxon>Platyhelminthes</taxon>
        <taxon>Trematoda</taxon>
        <taxon>Digenea</taxon>
        <taxon>Strigeidida</taxon>
        <taxon>Schistosomatoidea</taxon>
        <taxon>Schistosomatidae</taxon>
        <taxon>Trichobilharzia</taxon>
    </lineage>
</organism>
<keyword evidence="4" id="KW-0904">Protein phosphatase</keyword>
<evidence type="ECO:0000313" key="10">
    <source>
        <dbReference type="WBParaSite" id="TREG1_101360.1"/>
    </source>
</evidence>
<evidence type="ECO:0000256" key="1">
    <source>
        <dbReference type="ARBA" id="ARBA00013064"/>
    </source>
</evidence>
<dbReference type="PROSITE" id="PS50055">
    <property type="entry name" value="TYR_PHOSPHATASE_PTP"/>
    <property type="match status" value="1"/>
</dbReference>
<feature type="region of interest" description="Disordered" evidence="5">
    <location>
        <begin position="324"/>
        <end position="376"/>
    </location>
</feature>
<dbReference type="Proteomes" id="UP000050795">
    <property type="component" value="Unassembled WGS sequence"/>
</dbReference>
<dbReference type="SMART" id="SM00194">
    <property type="entry name" value="PTPc"/>
    <property type="match status" value="1"/>
</dbReference>
<name>A0AA85IPS6_TRIRE</name>
<evidence type="ECO:0000256" key="2">
    <source>
        <dbReference type="ARBA" id="ARBA00022553"/>
    </source>
</evidence>
<evidence type="ECO:0000259" key="8">
    <source>
        <dbReference type="PROSITE" id="PS50056"/>
    </source>
</evidence>
<feature type="transmembrane region" description="Helical" evidence="6">
    <location>
        <begin position="40"/>
        <end position="67"/>
    </location>
</feature>
<feature type="region of interest" description="Disordered" evidence="5">
    <location>
        <begin position="167"/>
        <end position="205"/>
    </location>
</feature>
<evidence type="ECO:0000256" key="5">
    <source>
        <dbReference type="SAM" id="MobiDB-lite"/>
    </source>
</evidence>
<proteinExistence type="predicted"/>
<dbReference type="Gene3D" id="3.90.190.10">
    <property type="entry name" value="Protein tyrosine phosphatase superfamily"/>
    <property type="match status" value="2"/>
</dbReference>
<keyword evidence="9" id="KW-1185">Reference proteome</keyword>
<reference evidence="10" key="2">
    <citation type="submission" date="2023-11" db="UniProtKB">
        <authorList>
            <consortium name="WormBaseParasite"/>
        </authorList>
    </citation>
    <scope>IDENTIFICATION</scope>
</reference>
<dbReference type="PANTHER" id="PTHR46198:SF4">
    <property type="entry name" value="PROTEIN-TYROSINE-PHOSPHATASE"/>
    <property type="match status" value="1"/>
</dbReference>